<dbReference type="PANTHER" id="PTHR48435">
    <property type="entry name" value="POLYPROTEIN"/>
    <property type="match status" value="1"/>
</dbReference>
<comment type="caution">
    <text evidence="1">The sequence shown here is derived from an EMBL/GenBank/DDBJ whole genome shotgun (WGS) entry which is preliminary data.</text>
</comment>
<dbReference type="Gene3D" id="3.10.10.10">
    <property type="entry name" value="HIV Type 1 Reverse Transcriptase, subunit A, domain 1"/>
    <property type="match status" value="1"/>
</dbReference>
<reference evidence="1 2" key="1">
    <citation type="submission" date="2017-11" db="EMBL/GenBank/DDBJ databases">
        <title>De-novo sequencing of pomegranate (Punica granatum L.) genome.</title>
        <authorList>
            <person name="Akparov Z."/>
            <person name="Amiraslanov A."/>
            <person name="Hajiyeva S."/>
            <person name="Abbasov M."/>
            <person name="Kaur K."/>
            <person name="Hamwieh A."/>
            <person name="Solovyev V."/>
            <person name="Salamov A."/>
            <person name="Braich B."/>
            <person name="Kosarev P."/>
            <person name="Mahmoud A."/>
            <person name="Hajiyev E."/>
            <person name="Babayeva S."/>
            <person name="Izzatullayeva V."/>
            <person name="Mammadov A."/>
            <person name="Mammadov A."/>
            <person name="Sharifova S."/>
            <person name="Ojaghi J."/>
            <person name="Eynullazada K."/>
            <person name="Bayramov B."/>
            <person name="Abdulazimova A."/>
            <person name="Shahmuradov I."/>
        </authorList>
    </citation>
    <scope>NUCLEOTIDE SEQUENCE [LARGE SCALE GENOMIC DNA]</scope>
    <source>
        <strain evidence="2">cv. AG2017</strain>
        <tissue evidence="1">Leaf</tissue>
    </source>
</reference>
<gene>
    <name evidence="1" type="ORF">CRG98_035443</name>
</gene>
<name>A0A2I0IKC2_PUNGR</name>
<dbReference type="PANTHER" id="PTHR48435:SF1">
    <property type="entry name" value="POLYPROTEIN"/>
    <property type="match status" value="1"/>
</dbReference>
<dbReference type="InterPro" id="IPR043502">
    <property type="entry name" value="DNA/RNA_pol_sf"/>
</dbReference>
<dbReference type="Proteomes" id="UP000233551">
    <property type="component" value="Unassembled WGS sequence"/>
</dbReference>
<sequence length="549" mass="62903">MVRLFYELGVDISLNQVFLSSIPASLTGAAKRLLQARSKRVIDCTVGEIQQEICVALEDACMKKEAIREVLKGDKSMEKACKRPELYIKCSYRDKTCSCPIKKKKHYNKWKFSKGSHWKKMMWNPLFSLDEEARPSSIAALEVLTNSNSSFSESESNTCYMAADDTEGIRLVNSVPHVPVSVYTSKYAKPIRVIAFLDTRAVQTIMSSKVLPQEYWKPHTKHFSTAFSEVFSTHLISKPIKIQFFHGCFLITRVLGSALPRKDIVVGWDIIIEVNKLRMTLEGIYFKYYFQSYVQIPRLFMAQEDEVKQILSDLVQDLKQQSCADSHQEFLKKCSHPLWKNEQFFVRLPFKKNEDINPTKANHSGMNPEHQQLAIDECAEQLQQDLIEPSDSPWACEVFYVNKRSEQFANGQYQPEPHVVQELLKYLEESLTKKQEIPAVMNGIKKFEFHLVGHRFLVEIDMSSFLKMLQFKRSNCLTLNCLGGQKGFPSLTSRSNTLRETQHASRLLVQEGTSTAKADSPGIACNLHVHCPVTTESSRRSSLEKPWKD</sequence>
<proteinExistence type="predicted"/>
<dbReference type="AlphaFoldDB" id="A0A2I0IKC2"/>
<dbReference type="EMBL" id="PGOL01002943">
    <property type="protein sequence ID" value="PKI44150.1"/>
    <property type="molecule type" value="Genomic_DNA"/>
</dbReference>
<accession>A0A2I0IKC2</accession>
<evidence type="ECO:0000313" key="2">
    <source>
        <dbReference type="Proteomes" id="UP000233551"/>
    </source>
</evidence>
<dbReference type="SUPFAM" id="SSF56672">
    <property type="entry name" value="DNA/RNA polymerases"/>
    <property type="match status" value="1"/>
</dbReference>
<protein>
    <submittedName>
        <fullName evidence="1">Uncharacterized protein</fullName>
    </submittedName>
</protein>
<evidence type="ECO:0000313" key="1">
    <source>
        <dbReference type="EMBL" id="PKI44150.1"/>
    </source>
</evidence>
<organism evidence="1 2">
    <name type="scientific">Punica granatum</name>
    <name type="common">Pomegranate</name>
    <dbReference type="NCBI Taxonomy" id="22663"/>
    <lineage>
        <taxon>Eukaryota</taxon>
        <taxon>Viridiplantae</taxon>
        <taxon>Streptophyta</taxon>
        <taxon>Embryophyta</taxon>
        <taxon>Tracheophyta</taxon>
        <taxon>Spermatophyta</taxon>
        <taxon>Magnoliopsida</taxon>
        <taxon>eudicotyledons</taxon>
        <taxon>Gunneridae</taxon>
        <taxon>Pentapetalae</taxon>
        <taxon>rosids</taxon>
        <taxon>malvids</taxon>
        <taxon>Myrtales</taxon>
        <taxon>Lythraceae</taxon>
        <taxon>Punica</taxon>
    </lineage>
</organism>
<keyword evidence="2" id="KW-1185">Reference proteome</keyword>
<dbReference type="InterPro" id="IPR053098">
    <property type="entry name" value="Petuviruses_polyprotein"/>
</dbReference>